<evidence type="ECO:0000256" key="10">
    <source>
        <dbReference type="ARBA" id="ARBA00023315"/>
    </source>
</evidence>
<keyword evidence="7" id="KW-0276">Fatty acid metabolism</keyword>
<dbReference type="InterPro" id="IPR020841">
    <property type="entry name" value="PKS_Beta-ketoAc_synthase_dom"/>
</dbReference>
<evidence type="ECO:0000256" key="5">
    <source>
        <dbReference type="ARBA" id="ARBA00022516"/>
    </source>
</evidence>
<name>A0A501PSB3_9PROT</name>
<dbReference type="InterPro" id="IPR014031">
    <property type="entry name" value="Ketoacyl_synth_C"/>
</dbReference>
<dbReference type="NCBIfam" id="TIGR03150">
    <property type="entry name" value="fabF"/>
    <property type="match status" value="1"/>
</dbReference>
<dbReference type="CDD" id="cd00834">
    <property type="entry name" value="KAS_I_II"/>
    <property type="match status" value="1"/>
</dbReference>
<reference evidence="16" key="1">
    <citation type="submission" date="2019-06" db="EMBL/GenBank/DDBJ databases">
        <title>The complete genome of Emcibacter congregatus ZYLT.</title>
        <authorList>
            <person name="Zhao Z."/>
        </authorList>
    </citation>
    <scope>NUCLEOTIDE SEQUENCE [LARGE SCALE GENOMIC DNA]</scope>
    <source>
        <strain evidence="16">MCCC 1A06723</strain>
    </source>
</reference>
<keyword evidence="5 11" id="KW-0444">Lipid biosynthesis</keyword>
<organism evidence="15 16">
    <name type="scientific">Emcibacter nanhaiensis</name>
    <dbReference type="NCBI Taxonomy" id="1505037"/>
    <lineage>
        <taxon>Bacteria</taxon>
        <taxon>Pseudomonadati</taxon>
        <taxon>Pseudomonadota</taxon>
        <taxon>Alphaproteobacteria</taxon>
        <taxon>Emcibacterales</taxon>
        <taxon>Emcibacteraceae</taxon>
        <taxon>Emcibacter</taxon>
    </lineage>
</organism>
<comment type="catalytic activity">
    <reaction evidence="11">
        <text>a fatty acyl-[ACP] + malonyl-[ACP] + H(+) = a 3-oxoacyl-[ACP] + holo-[ACP] + CO2</text>
        <dbReference type="Rhea" id="RHEA:22836"/>
        <dbReference type="Rhea" id="RHEA-COMP:9623"/>
        <dbReference type="Rhea" id="RHEA-COMP:9685"/>
        <dbReference type="Rhea" id="RHEA-COMP:9916"/>
        <dbReference type="Rhea" id="RHEA-COMP:14125"/>
        <dbReference type="ChEBI" id="CHEBI:15378"/>
        <dbReference type="ChEBI" id="CHEBI:16526"/>
        <dbReference type="ChEBI" id="CHEBI:64479"/>
        <dbReference type="ChEBI" id="CHEBI:78449"/>
        <dbReference type="ChEBI" id="CHEBI:78776"/>
        <dbReference type="ChEBI" id="CHEBI:138651"/>
    </reaction>
</comment>
<dbReference type="RefSeq" id="WP_139938202.1">
    <property type="nucleotide sequence ID" value="NZ_JBHSYP010000022.1"/>
</dbReference>
<dbReference type="PANTHER" id="PTHR11712:SF336">
    <property type="entry name" value="3-OXOACYL-[ACYL-CARRIER-PROTEIN] SYNTHASE, MITOCHONDRIAL"/>
    <property type="match status" value="1"/>
</dbReference>
<protein>
    <recommendedName>
        <fullName evidence="4 11">3-oxoacyl-[acyl-carrier-protein] synthase 2</fullName>
        <ecNumber evidence="3 11">2.3.1.179</ecNumber>
    </recommendedName>
</protein>
<keyword evidence="10 11" id="KW-0012">Acyltransferase</keyword>
<comment type="caution">
    <text evidence="15">The sequence shown here is derived from an EMBL/GenBank/DDBJ whole genome shotgun (WGS) entry which is preliminary data.</text>
</comment>
<dbReference type="UniPathway" id="UPA00094"/>
<dbReference type="Pfam" id="PF02801">
    <property type="entry name" value="Ketoacyl-synt_C"/>
    <property type="match status" value="1"/>
</dbReference>
<dbReference type="NCBIfam" id="NF005589">
    <property type="entry name" value="PRK07314.1"/>
    <property type="match status" value="1"/>
</dbReference>
<dbReference type="InterPro" id="IPR018201">
    <property type="entry name" value="Ketoacyl_synth_AS"/>
</dbReference>
<evidence type="ECO:0000313" key="16">
    <source>
        <dbReference type="Proteomes" id="UP000319148"/>
    </source>
</evidence>
<dbReference type="PROSITE" id="PS00606">
    <property type="entry name" value="KS3_1"/>
    <property type="match status" value="1"/>
</dbReference>
<evidence type="ECO:0000313" key="15">
    <source>
        <dbReference type="EMBL" id="TPD62952.1"/>
    </source>
</evidence>
<evidence type="ECO:0000256" key="3">
    <source>
        <dbReference type="ARBA" id="ARBA00012356"/>
    </source>
</evidence>
<dbReference type="PIRSF" id="PIRSF000447">
    <property type="entry name" value="KAS_II"/>
    <property type="match status" value="1"/>
</dbReference>
<sequence>MRRVVVTGLGLVTPLATGVDLTWERLIAGESGAGPITKFDASDLSSQVACEVKQGDGSNGTFNPDDWMSAKDRRRVDDFILYGIAASDMALEDSGWKPESEEERCRTGILAGSGIGGLPGIQDESINMHERGVRRVSPHFIPRCLINLISGNVSIRHGLKGPNHAVVTACATGTHALGDAARIIALDDADVMVAGGAEAAICRIGVAGFAQAKALSSHFNDTPTKASRPWDQDRDGFVIGEGAGMVVLEEYEHARKRGAKIYAEVVGYGMSGDAYHVTAPAPDGNGGYRAMEMALKRSGLTPDDIDYVNAHGTSTPLGDELEFGAVKRLFGDAAGKIAMSSTKSAIGHLLGAAGSTEAIFSILAMNHGVVPPTLNLDNPSEGVSGINLVPHTAQDKKINAVLSNSFGFGGTNASLIFKAV</sequence>
<dbReference type="Proteomes" id="UP000319148">
    <property type="component" value="Unassembled WGS sequence"/>
</dbReference>
<keyword evidence="6 11" id="KW-0808">Transferase</keyword>
<dbReference type="FunFam" id="3.40.47.10:FF:000009">
    <property type="entry name" value="3-oxoacyl-[acyl-carrier-protein] synthase 2"/>
    <property type="match status" value="1"/>
</dbReference>
<dbReference type="InterPro" id="IPR016039">
    <property type="entry name" value="Thiolase-like"/>
</dbReference>
<keyword evidence="9 11" id="KW-0275">Fatty acid biosynthesis</keyword>
<comment type="function">
    <text evidence="11">Involved in the type II fatty acid elongation cycle. Catalyzes the elongation of a wide range of acyl-ACP by the addition of two carbons from malonyl-ACP to an acyl acceptor. Can efficiently catalyze the conversion of palmitoleoyl-ACP (cis-hexadec-9-enoyl-ACP) to cis-vaccenoyl-ACP (cis-octadec-11-enoyl-ACP), an essential step in the thermal regulation of fatty acid composition.</text>
</comment>
<dbReference type="EC" id="2.3.1.179" evidence="3 11"/>
<dbReference type="Pfam" id="PF00109">
    <property type="entry name" value="ketoacyl-synt"/>
    <property type="match status" value="1"/>
</dbReference>
<dbReference type="SMART" id="SM00825">
    <property type="entry name" value="PKS_KS"/>
    <property type="match status" value="1"/>
</dbReference>
<dbReference type="PANTHER" id="PTHR11712">
    <property type="entry name" value="POLYKETIDE SYNTHASE-RELATED"/>
    <property type="match status" value="1"/>
</dbReference>
<evidence type="ECO:0000256" key="8">
    <source>
        <dbReference type="ARBA" id="ARBA00023098"/>
    </source>
</evidence>
<evidence type="ECO:0000259" key="14">
    <source>
        <dbReference type="PROSITE" id="PS52004"/>
    </source>
</evidence>
<dbReference type="SUPFAM" id="SSF53901">
    <property type="entry name" value="Thiolase-like"/>
    <property type="match status" value="2"/>
</dbReference>
<dbReference type="EMBL" id="VFIY01000004">
    <property type="protein sequence ID" value="TPD62952.1"/>
    <property type="molecule type" value="Genomic_DNA"/>
</dbReference>
<feature type="domain" description="Ketosynthase family 3 (KS3)" evidence="14">
    <location>
        <begin position="1"/>
        <end position="419"/>
    </location>
</feature>
<accession>A0A501PSB3</accession>
<dbReference type="InterPro" id="IPR017568">
    <property type="entry name" value="3-oxoacyl-ACP_synth-2"/>
</dbReference>
<comment type="similarity">
    <text evidence="2 11 13">Belongs to the thiolase-like superfamily. Beta-ketoacyl-ACP synthases family.</text>
</comment>
<dbReference type="GO" id="GO:0004315">
    <property type="term" value="F:3-oxoacyl-[acyl-carrier-protein] synthase activity"/>
    <property type="evidence" value="ECO:0007669"/>
    <property type="project" value="UniProtKB-UniRule"/>
</dbReference>
<proteinExistence type="inferred from homology"/>
<evidence type="ECO:0000256" key="4">
    <source>
        <dbReference type="ARBA" id="ARBA00014657"/>
    </source>
</evidence>
<dbReference type="GO" id="GO:0006633">
    <property type="term" value="P:fatty acid biosynthetic process"/>
    <property type="evidence" value="ECO:0007669"/>
    <property type="project" value="UniProtKB-UniRule"/>
</dbReference>
<evidence type="ECO:0000256" key="9">
    <source>
        <dbReference type="ARBA" id="ARBA00023160"/>
    </source>
</evidence>
<evidence type="ECO:0000256" key="6">
    <source>
        <dbReference type="ARBA" id="ARBA00022679"/>
    </source>
</evidence>
<dbReference type="NCBIfam" id="NF004970">
    <property type="entry name" value="PRK06333.1"/>
    <property type="match status" value="1"/>
</dbReference>
<evidence type="ECO:0000256" key="12">
    <source>
        <dbReference type="PIRSR" id="PIRSR000447-1"/>
    </source>
</evidence>
<evidence type="ECO:0000256" key="7">
    <source>
        <dbReference type="ARBA" id="ARBA00022832"/>
    </source>
</evidence>
<dbReference type="Gene3D" id="3.40.47.10">
    <property type="match status" value="1"/>
</dbReference>
<gene>
    <name evidence="15" type="primary">fabF</name>
    <name evidence="15" type="ORF">FIV46_02410</name>
</gene>
<keyword evidence="8" id="KW-0443">Lipid metabolism</keyword>
<dbReference type="InterPro" id="IPR014030">
    <property type="entry name" value="Ketoacyl_synth_N"/>
</dbReference>
<evidence type="ECO:0000256" key="2">
    <source>
        <dbReference type="ARBA" id="ARBA00008467"/>
    </source>
</evidence>
<dbReference type="InterPro" id="IPR000794">
    <property type="entry name" value="Beta-ketoacyl_synthase"/>
</dbReference>
<comment type="pathway">
    <text evidence="1 11">Lipid metabolism; fatty acid biosynthesis.</text>
</comment>
<dbReference type="OrthoDB" id="9808669at2"/>
<feature type="active site" description="For beta-ketoacyl synthase activity" evidence="12">
    <location>
        <position position="170"/>
    </location>
</feature>
<keyword evidence="16" id="KW-1185">Reference proteome</keyword>
<dbReference type="AlphaFoldDB" id="A0A501PSB3"/>
<dbReference type="PROSITE" id="PS52004">
    <property type="entry name" value="KS3_2"/>
    <property type="match status" value="1"/>
</dbReference>
<evidence type="ECO:0000256" key="11">
    <source>
        <dbReference type="PIRNR" id="PIRNR000447"/>
    </source>
</evidence>
<evidence type="ECO:0000256" key="13">
    <source>
        <dbReference type="RuleBase" id="RU003694"/>
    </source>
</evidence>
<comment type="catalytic activity">
    <reaction evidence="11">
        <text>(9Z)-hexadecenoyl-[ACP] + malonyl-[ACP] + H(+) = 3-oxo-(11Z)-octadecenoyl-[ACP] + holo-[ACP] + CO2</text>
        <dbReference type="Rhea" id="RHEA:55040"/>
        <dbReference type="Rhea" id="RHEA-COMP:9623"/>
        <dbReference type="Rhea" id="RHEA-COMP:9685"/>
        <dbReference type="Rhea" id="RHEA-COMP:10800"/>
        <dbReference type="Rhea" id="RHEA-COMP:14074"/>
        <dbReference type="ChEBI" id="CHEBI:15378"/>
        <dbReference type="ChEBI" id="CHEBI:16526"/>
        <dbReference type="ChEBI" id="CHEBI:64479"/>
        <dbReference type="ChEBI" id="CHEBI:78449"/>
        <dbReference type="ChEBI" id="CHEBI:83989"/>
        <dbReference type="ChEBI" id="CHEBI:138538"/>
        <dbReference type="EC" id="2.3.1.179"/>
    </reaction>
</comment>
<evidence type="ECO:0000256" key="1">
    <source>
        <dbReference type="ARBA" id="ARBA00005194"/>
    </source>
</evidence>